<feature type="compositionally biased region" description="Polar residues" evidence="1">
    <location>
        <begin position="16"/>
        <end position="39"/>
    </location>
</feature>
<protein>
    <submittedName>
        <fullName evidence="2">Uncharacterized protein</fullName>
    </submittedName>
</protein>
<accession>A0A645E9A4</accession>
<reference evidence="2" key="1">
    <citation type="submission" date="2019-08" db="EMBL/GenBank/DDBJ databases">
        <authorList>
            <person name="Kucharzyk K."/>
            <person name="Murdoch R.W."/>
            <person name="Higgins S."/>
            <person name="Loffler F."/>
        </authorList>
    </citation>
    <scope>NUCLEOTIDE SEQUENCE</scope>
</reference>
<gene>
    <name evidence="2" type="ORF">SDC9_145369</name>
</gene>
<organism evidence="2">
    <name type="scientific">bioreactor metagenome</name>
    <dbReference type="NCBI Taxonomy" id="1076179"/>
    <lineage>
        <taxon>unclassified sequences</taxon>
        <taxon>metagenomes</taxon>
        <taxon>ecological metagenomes</taxon>
    </lineage>
</organism>
<comment type="caution">
    <text evidence="2">The sequence shown here is derived from an EMBL/GenBank/DDBJ whole genome shotgun (WGS) entry which is preliminary data.</text>
</comment>
<name>A0A645E9A4_9ZZZZ</name>
<sequence length="103" mass="11576">MDAFLDELMGGGPEQKPNQPNPTTAAPGKSAQSEPSSQNKEAKTEVAERHSIREELRTIKTEQKQKTVEPERRTEEKLHGSTHTAPQSKEPKRSKNKTKKERS</sequence>
<evidence type="ECO:0000256" key="1">
    <source>
        <dbReference type="SAM" id="MobiDB-lite"/>
    </source>
</evidence>
<feature type="compositionally biased region" description="Basic residues" evidence="1">
    <location>
        <begin position="92"/>
        <end position="103"/>
    </location>
</feature>
<proteinExistence type="predicted"/>
<dbReference type="EMBL" id="VSSQ01044370">
    <property type="protein sequence ID" value="MPM98186.1"/>
    <property type="molecule type" value="Genomic_DNA"/>
</dbReference>
<dbReference type="AlphaFoldDB" id="A0A645E9A4"/>
<feature type="region of interest" description="Disordered" evidence="1">
    <location>
        <begin position="1"/>
        <end position="103"/>
    </location>
</feature>
<evidence type="ECO:0000313" key="2">
    <source>
        <dbReference type="EMBL" id="MPM98186.1"/>
    </source>
</evidence>
<feature type="compositionally biased region" description="Basic and acidic residues" evidence="1">
    <location>
        <begin position="40"/>
        <end position="79"/>
    </location>
</feature>